<organism evidence="2 3">
    <name type="scientific">Malus domestica</name>
    <name type="common">Apple</name>
    <name type="synonym">Pyrus malus</name>
    <dbReference type="NCBI Taxonomy" id="3750"/>
    <lineage>
        <taxon>Eukaryota</taxon>
        <taxon>Viridiplantae</taxon>
        <taxon>Streptophyta</taxon>
        <taxon>Embryophyta</taxon>
        <taxon>Tracheophyta</taxon>
        <taxon>Spermatophyta</taxon>
        <taxon>Magnoliopsida</taxon>
        <taxon>eudicotyledons</taxon>
        <taxon>Gunneridae</taxon>
        <taxon>Pentapetalae</taxon>
        <taxon>rosids</taxon>
        <taxon>fabids</taxon>
        <taxon>Rosales</taxon>
        <taxon>Rosaceae</taxon>
        <taxon>Amygdaloideae</taxon>
        <taxon>Maleae</taxon>
        <taxon>Malus</taxon>
    </lineage>
</organism>
<comment type="caution">
    <text evidence="2">The sequence shown here is derived from an EMBL/GenBank/DDBJ whole genome shotgun (WGS) entry which is preliminary data.</text>
</comment>
<evidence type="ECO:0000313" key="3">
    <source>
        <dbReference type="Proteomes" id="UP000290289"/>
    </source>
</evidence>
<sequence length="289" mass="32397">MNCSKTVVFIRILYALLLYSLFQMALRNSNSSRNSTSASASVILNKEQRSALYNQMGRDLAEHGSSLSLSDIFTIRGGSVAHVLKAANPLIRVNVLYLSTQYSFLTLSEVFRNFVWGEVFYCKITGLGRRSNLYSILTLMKRSDFRTRAYIFSMFHASHHISPVPATPYEIKAEAVAVRNIAEGFCPLKIVLDKVVLTSTGVRLGCWQVTSGSDLITIREKLRIALPRAPEKQLQGINTHMQKQGIKGGFPLREHMPSHYKVPAATRPKAKTKTKAKAESKSRKQKKQT</sequence>
<evidence type="ECO:0000313" key="2">
    <source>
        <dbReference type="EMBL" id="RXH79652.1"/>
    </source>
</evidence>
<name>A0A498IBV7_MALDO</name>
<keyword evidence="3" id="KW-1185">Reference proteome</keyword>
<reference evidence="2 3" key="1">
    <citation type="submission" date="2018-10" db="EMBL/GenBank/DDBJ databases">
        <title>A high-quality apple genome assembly.</title>
        <authorList>
            <person name="Hu J."/>
        </authorList>
    </citation>
    <scope>NUCLEOTIDE SEQUENCE [LARGE SCALE GENOMIC DNA]</scope>
    <source>
        <strain evidence="3">cv. HFTH1</strain>
        <tissue evidence="2">Young leaf</tissue>
    </source>
</reference>
<feature type="region of interest" description="Disordered" evidence="1">
    <location>
        <begin position="259"/>
        <end position="289"/>
    </location>
</feature>
<gene>
    <name evidence="2" type="ORF">DVH24_040799</name>
</gene>
<accession>A0A498IBV7</accession>
<dbReference type="PANTHER" id="PTHR37204:SF1">
    <property type="entry name" value="TRANSMEMBRANE PROTEIN"/>
    <property type="match status" value="1"/>
</dbReference>
<dbReference type="PANTHER" id="PTHR37204">
    <property type="entry name" value="TRANSMEMBRANE PROTEIN"/>
    <property type="match status" value="1"/>
</dbReference>
<evidence type="ECO:0000256" key="1">
    <source>
        <dbReference type="SAM" id="MobiDB-lite"/>
    </source>
</evidence>
<protein>
    <submittedName>
        <fullName evidence="2">Uncharacterized protein</fullName>
    </submittedName>
</protein>
<dbReference type="AlphaFoldDB" id="A0A498IBV7"/>
<dbReference type="Proteomes" id="UP000290289">
    <property type="component" value="Chromosome 13"/>
</dbReference>
<dbReference type="EMBL" id="RDQH01000339">
    <property type="protein sequence ID" value="RXH79652.1"/>
    <property type="molecule type" value="Genomic_DNA"/>
</dbReference>
<proteinExistence type="predicted"/>